<feature type="domain" description="Flagellar hook-length control protein-like C-terminal" evidence="2">
    <location>
        <begin position="266"/>
        <end position="347"/>
    </location>
</feature>
<dbReference type="CDD" id="cd17470">
    <property type="entry name" value="T3SS_Flik_C"/>
    <property type="match status" value="1"/>
</dbReference>
<name>A0A3S0J5F6_9GAMM</name>
<keyword evidence="3" id="KW-0969">Cilium</keyword>
<sequence>MISNVIDLSSGIGGTKDSLTGTKIANSQLEQESGSHASYSAYATSSTDERIPEQEAAILSDSPPDGALNLFISPAQPQMSTTQSGQTSPGQFMISGEYRASLNPSDVEALNRFLHLGSDQNQTAPPFVTPTTLQSGTYSALDARKTSSYDAAQVSHLQTQASKANETPLSLNQPQTSALPLPELPGGKHQLSSQFSASLSGGNNANLHLPVALTESRLLDANETSAQLLAGGHRTQAPVSQWGPVPVTSAAPFAQQAQEMLSPLREQIRFQVDQQIKQAELRLDPPELGKVELSIRLDGDRLHIQMHAANASVRDSLLIGLERLRAELAMDHGGQIDVDINQGKQEQRESSPEASSISLARGDEPDNHSTKHDSQQSHQIDLLA</sequence>
<dbReference type="Proteomes" id="UP000267448">
    <property type="component" value="Unassembled WGS sequence"/>
</dbReference>
<dbReference type="AlphaFoldDB" id="A0A3S0J5F6"/>
<reference evidence="3 4" key="1">
    <citation type="submission" date="2018-12" db="EMBL/GenBank/DDBJ databases">
        <authorList>
            <person name="Yu L."/>
        </authorList>
    </citation>
    <scope>NUCLEOTIDE SEQUENCE [LARGE SCALE GENOMIC DNA]</scope>
    <source>
        <strain evidence="3 4">HAW-EB2</strain>
    </source>
</reference>
<dbReference type="EMBL" id="RXNU01000007">
    <property type="protein sequence ID" value="RTR38312.1"/>
    <property type="molecule type" value="Genomic_DNA"/>
</dbReference>
<evidence type="ECO:0000313" key="3">
    <source>
        <dbReference type="EMBL" id="RTR38312.1"/>
    </source>
</evidence>
<feature type="region of interest" description="Disordered" evidence="1">
    <location>
        <begin position="340"/>
        <end position="384"/>
    </location>
</feature>
<dbReference type="Pfam" id="PF02120">
    <property type="entry name" value="Flg_hook"/>
    <property type="match status" value="1"/>
</dbReference>
<comment type="caution">
    <text evidence="3">The sequence shown here is derived from an EMBL/GenBank/DDBJ whole genome shotgun (WGS) entry which is preliminary data.</text>
</comment>
<evidence type="ECO:0000256" key="1">
    <source>
        <dbReference type="SAM" id="MobiDB-lite"/>
    </source>
</evidence>
<dbReference type="OrthoDB" id="1792985at2"/>
<dbReference type="InterPro" id="IPR052563">
    <property type="entry name" value="FliK"/>
</dbReference>
<dbReference type="InterPro" id="IPR021136">
    <property type="entry name" value="Flagellar_hook_control-like_C"/>
</dbReference>
<keyword evidence="4" id="KW-1185">Reference proteome</keyword>
<dbReference type="PANTHER" id="PTHR37533">
    <property type="entry name" value="FLAGELLAR HOOK-LENGTH CONTROL PROTEIN"/>
    <property type="match status" value="1"/>
</dbReference>
<feature type="compositionally biased region" description="Polar residues" evidence="1">
    <location>
        <begin position="157"/>
        <end position="178"/>
    </location>
</feature>
<feature type="compositionally biased region" description="Low complexity" evidence="1">
    <location>
        <begin position="34"/>
        <end position="46"/>
    </location>
</feature>
<proteinExistence type="predicted"/>
<organism evidence="3 4">
    <name type="scientific">Shewanella canadensis</name>
    <dbReference type="NCBI Taxonomy" id="271096"/>
    <lineage>
        <taxon>Bacteria</taxon>
        <taxon>Pseudomonadati</taxon>
        <taxon>Pseudomonadota</taxon>
        <taxon>Gammaproteobacteria</taxon>
        <taxon>Alteromonadales</taxon>
        <taxon>Shewanellaceae</taxon>
        <taxon>Shewanella</taxon>
    </lineage>
</organism>
<evidence type="ECO:0000313" key="4">
    <source>
        <dbReference type="Proteomes" id="UP000267448"/>
    </source>
</evidence>
<feature type="compositionally biased region" description="Basic and acidic residues" evidence="1">
    <location>
        <begin position="361"/>
        <end position="375"/>
    </location>
</feature>
<feature type="region of interest" description="Disordered" evidence="1">
    <location>
        <begin position="29"/>
        <end position="50"/>
    </location>
</feature>
<gene>
    <name evidence="3" type="ORF">EKG38_15245</name>
</gene>
<dbReference type="RefSeq" id="WP_126521085.1">
    <property type="nucleotide sequence ID" value="NZ_RXNU01000007.1"/>
</dbReference>
<feature type="region of interest" description="Disordered" evidence="1">
    <location>
        <begin position="157"/>
        <end position="195"/>
    </location>
</feature>
<keyword evidence="3" id="KW-0282">Flagellum</keyword>
<accession>A0A3S0J5F6</accession>
<evidence type="ECO:0000259" key="2">
    <source>
        <dbReference type="Pfam" id="PF02120"/>
    </source>
</evidence>
<keyword evidence="3" id="KW-0966">Cell projection</keyword>
<dbReference type="InterPro" id="IPR038610">
    <property type="entry name" value="FliK-like_C_sf"/>
</dbReference>
<protein>
    <submittedName>
        <fullName evidence="3">Flagellar hook-length control protein FliK</fullName>
    </submittedName>
</protein>
<dbReference type="PANTHER" id="PTHR37533:SF2">
    <property type="entry name" value="FLAGELLAR HOOK-LENGTH CONTROL PROTEIN"/>
    <property type="match status" value="1"/>
</dbReference>
<dbReference type="Gene3D" id="3.30.750.140">
    <property type="match status" value="1"/>
</dbReference>